<name>A0A2K9IVS6_9BACI</name>
<dbReference type="AlphaFoldDB" id="A0A2K9IVS6"/>
<keyword evidence="1" id="KW-0472">Membrane</keyword>
<dbReference type="Proteomes" id="UP000234237">
    <property type="component" value="Chromosome"/>
</dbReference>
<dbReference type="EMBL" id="CP018622">
    <property type="protein sequence ID" value="AUJ23575.1"/>
    <property type="molecule type" value="Genomic_DNA"/>
</dbReference>
<dbReference type="KEGG" id="vpn:A21D_00462"/>
<protein>
    <submittedName>
        <fullName evidence="2">Uncharacterized protein</fullName>
    </submittedName>
</protein>
<reference evidence="3" key="1">
    <citation type="submission" date="2016-11" db="EMBL/GenBank/DDBJ databases">
        <title>Complete genome sequence of Virgibacillus pantothenticus 21D, a halophilic bacterium isolated from the deep hypersaline anoxic basin Discovery in the Mediterranean Sea.</title>
        <authorList>
            <person name="Zeaiter Z."/>
            <person name="Booth J.M."/>
            <person name="Prosdocimi E.M."/>
            <person name="Mapelli F."/>
            <person name="Fusi M."/>
            <person name="Daffonchio D."/>
            <person name="Borin S."/>
            <person name="Crotti E."/>
        </authorList>
    </citation>
    <scope>NUCLEOTIDE SEQUENCE [LARGE SCALE GENOMIC DNA]</scope>
    <source>
        <strain evidence="3">21D</strain>
    </source>
</reference>
<keyword evidence="1" id="KW-0812">Transmembrane</keyword>
<organism evidence="2 3">
    <name type="scientific">Virgibacillus dokdonensis</name>
    <dbReference type="NCBI Taxonomy" id="302167"/>
    <lineage>
        <taxon>Bacteria</taxon>
        <taxon>Bacillati</taxon>
        <taxon>Bacillota</taxon>
        <taxon>Bacilli</taxon>
        <taxon>Bacillales</taxon>
        <taxon>Bacillaceae</taxon>
        <taxon>Virgibacillus</taxon>
    </lineage>
</organism>
<feature type="transmembrane region" description="Helical" evidence="1">
    <location>
        <begin position="6"/>
        <end position="27"/>
    </location>
</feature>
<keyword evidence="1" id="KW-1133">Transmembrane helix</keyword>
<gene>
    <name evidence="2" type="ORF">A21D_00462</name>
</gene>
<proteinExistence type="predicted"/>
<evidence type="ECO:0000256" key="1">
    <source>
        <dbReference type="SAM" id="Phobius"/>
    </source>
</evidence>
<accession>A0A2K9IVS6</accession>
<sequence length="51" mass="5998">MEISLSLFIICSIIFYFILYVVIETAVRRGIDSSKTNEMIGRIYEKINKEH</sequence>
<evidence type="ECO:0000313" key="2">
    <source>
        <dbReference type="EMBL" id="AUJ23575.1"/>
    </source>
</evidence>
<evidence type="ECO:0000313" key="3">
    <source>
        <dbReference type="Proteomes" id="UP000234237"/>
    </source>
</evidence>